<dbReference type="EMBL" id="MU003782">
    <property type="protein sequence ID" value="KAF2722503.1"/>
    <property type="molecule type" value="Genomic_DNA"/>
</dbReference>
<evidence type="ECO:0000313" key="2">
    <source>
        <dbReference type="EMBL" id="KAF2722503.1"/>
    </source>
</evidence>
<organism evidence="2 3">
    <name type="scientific">Polychaeton citri CBS 116435</name>
    <dbReference type="NCBI Taxonomy" id="1314669"/>
    <lineage>
        <taxon>Eukaryota</taxon>
        <taxon>Fungi</taxon>
        <taxon>Dikarya</taxon>
        <taxon>Ascomycota</taxon>
        <taxon>Pezizomycotina</taxon>
        <taxon>Dothideomycetes</taxon>
        <taxon>Dothideomycetidae</taxon>
        <taxon>Capnodiales</taxon>
        <taxon>Capnodiaceae</taxon>
        <taxon>Polychaeton</taxon>
    </lineage>
</organism>
<gene>
    <name evidence="2" type="ORF">K431DRAFT_45042</name>
</gene>
<dbReference type="Proteomes" id="UP000799441">
    <property type="component" value="Unassembled WGS sequence"/>
</dbReference>
<dbReference type="AlphaFoldDB" id="A0A9P4UR67"/>
<evidence type="ECO:0000256" key="1">
    <source>
        <dbReference type="SAM" id="MobiDB-lite"/>
    </source>
</evidence>
<accession>A0A9P4UR67</accession>
<reference evidence="2" key="1">
    <citation type="journal article" date="2020" name="Stud. Mycol.">
        <title>101 Dothideomycetes genomes: a test case for predicting lifestyles and emergence of pathogens.</title>
        <authorList>
            <person name="Haridas S."/>
            <person name="Albert R."/>
            <person name="Binder M."/>
            <person name="Bloem J."/>
            <person name="Labutti K."/>
            <person name="Salamov A."/>
            <person name="Andreopoulos B."/>
            <person name="Baker S."/>
            <person name="Barry K."/>
            <person name="Bills G."/>
            <person name="Bluhm B."/>
            <person name="Cannon C."/>
            <person name="Castanera R."/>
            <person name="Culley D."/>
            <person name="Daum C."/>
            <person name="Ezra D."/>
            <person name="Gonzalez J."/>
            <person name="Henrissat B."/>
            <person name="Kuo A."/>
            <person name="Liang C."/>
            <person name="Lipzen A."/>
            <person name="Lutzoni F."/>
            <person name="Magnuson J."/>
            <person name="Mondo S."/>
            <person name="Nolan M."/>
            <person name="Ohm R."/>
            <person name="Pangilinan J."/>
            <person name="Park H.-J."/>
            <person name="Ramirez L."/>
            <person name="Alfaro M."/>
            <person name="Sun H."/>
            <person name="Tritt A."/>
            <person name="Yoshinaga Y."/>
            <person name="Zwiers L.-H."/>
            <person name="Turgeon B."/>
            <person name="Goodwin S."/>
            <person name="Spatafora J."/>
            <person name="Crous P."/>
            <person name="Grigoriev I."/>
        </authorList>
    </citation>
    <scope>NUCLEOTIDE SEQUENCE</scope>
    <source>
        <strain evidence="2">CBS 116435</strain>
    </source>
</reference>
<keyword evidence="3" id="KW-1185">Reference proteome</keyword>
<sequence>MLITESKSSNHQAGKQQSTDRNNKYFSRLERKIYRRCSSSELLMSFMPLPELLSMWALGMLPRVVAFMHPCSSRRSAASQAPSTLSAALQVRHSRDIRGEHVRSSFHCPMTRETLDEANFASSIGSQQATHAFVPHPIGRAAPFIVSVSMVEQLIS</sequence>
<protein>
    <submittedName>
        <fullName evidence="2">Uncharacterized protein</fullName>
    </submittedName>
</protein>
<feature type="compositionally biased region" description="Polar residues" evidence="1">
    <location>
        <begin position="1"/>
        <end position="20"/>
    </location>
</feature>
<feature type="region of interest" description="Disordered" evidence="1">
    <location>
        <begin position="1"/>
        <end position="22"/>
    </location>
</feature>
<comment type="caution">
    <text evidence="2">The sequence shown here is derived from an EMBL/GenBank/DDBJ whole genome shotgun (WGS) entry which is preliminary data.</text>
</comment>
<proteinExistence type="predicted"/>
<name>A0A9P4UR67_9PEZI</name>
<evidence type="ECO:0000313" key="3">
    <source>
        <dbReference type="Proteomes" id="UP000799441"/>
    </source>
</evidence>